<dbReference type="InterPro" id="IPR009056">
    <property type="entry name" value="Cyt_c-like_dom"/>
</dbReference>
<keyword evidence="1 4" id="KW-0349">Heme</keyword>
<protein>
    <recommendedName>
        <fullName evidence="7">Cytochrome c domain-containing protein</fullName>
    </recommendedName>
</protein>
<sequence length="533" mass="55798">MANLHHFRVPALLVSGLAVVAAAACQGGSDTKTSTETSTTQAATDTTGTGATPVELRTGNAEAGRDVYRNETFGDEGFWTDAVRMPQGMKAAKLTVLDALKAGVSFDVDAMPADLKAAFASELKTDHSPAKAPKLNDPATLDALVKANAVIGMVPKGGKVGVTCALCHAITDKSMYELTGKGTIGKRIDGPTPHGLNVGKLLATAANSRALFPTLQLQQPDGSTIGRAPKGLTAKSTEAEVDAYLSNPKFYPVGSFDDSPDGNGNAVHITPFFRQDLAAPYGSSGQNDKLDDFNNTVYTALFDQTNLLSPGGRQFMHALGAAGGDSIVAGYAKVLAATGVTGYPFVTAHLQGKAGDPPTPTGKRVDEQKLRDLNAYVSSLQAPKGVVRNAAQVATGRALFISQNCTSCHNTNQGVAVQSKLVPMNIIWPGYAPKVLAQRQAPLTPIQNAPGTFDDKMVVVDASPGGGMRGNALPLLLDLARKPVFLHDDSVHSLDELLNPKRGKTAPHPFYAVTPAERTALVAYLNSLDTDSK</sequence>
<feature type="domain" description="Cytochrome c" evidence="7">
    <location>
        <begin position="152"/>
        <end position="381"/>
    </location>
</feature>
<dbReference type="Proteomes" id="UP001479606">
    <property type="component" value="Unassembled WGS sequence"/>
</dbReference>
<feature type="chain" id="PRO_5047103461" description="Cytochrome c domain-containing protein" evidence="6">
    <location>
        <begin position="24"/>
        <end position="533"/>
    </location>
</feature>
<evidence type="ECO:0000256" key="1">
    <source>
        <dbReference type="ARBA" id="ARBA00022617"/>
    </source>
</evidence>
<evidence type="ECO:0000256" key="4">
    <source>
        <dbReference type="PROSITE-ProRule" id="PRU00433"/>
    </source>
</evidence>
<evidence type="ECO:0000313" key="8">
    <source>
        <dbReference type="EMBL" id="MEL5994157.1"/>
    </source>
</evidence>
<keyword evidence="2 4" id="KW-0479">Metal-binding</keyword>
<evidence type="ECO:0000256" key="5">
    <source>
        <dbReference type="SAM" id="MobiDB-lite"/>
    </source>
</evidence>
<evidence type="ECO:0000256" key="3">
    <source>
        <dbReference type="ARBA" id="ARBA00023004"/>
    </source>
</evidence>
<dbReference type="SUPFAM" id="SSF46626">
    <property type="entry name" value="Cytochrome c"/>
    <property type="match status" value="1"/>
</dbReference>
<comment type="caution">
    <text evidence="8">The sequence shown here is derived from an EMBL/GenBank/DDBJ whole genome shotgun (WGS) entry which is preliminary data.</text>
</comment>
<name>A0ABU9LTX9_9BACT</name>
<dbReference type="PANTHER" id="PTHR30600">
    <property type="entry name" value="CYTOCHROME C PEROXIDASE-RELATED"/>
    <property type="match status" value="1"/>
</dbReference>
<evidence type="ECO:0000259" key="7">
    <source>
        <dbReference type="PROSITE" id="PS51007"/>
    </source>
</evidence>
<accession>A0ABU9LTX9</accession>
<gene>
    <name evidence="8" type="ORF">AAFH49_08055</name>
</gene>
<feature type="signal peptide" evidence="6">
    <location>
        <begin position="1"/>
        <end position="23"/>
    </location>
</feature>
<proteinExistence type="predicted"/>
<dbReference type="PROSITE" id="PS51007">
    <property type="entry name" value="CYTC"/>
    <property type="match status" value="2"/>
</dbReference>
<keyword evidence="9" id="KW-1185">Reference proteome</keyword>
<dbReference type="RefSeq" id="WP_342297179.1">
    <property type="nucleotide sequence ID" value="NZ_JBCEVZ010000014.1"/>
</dbReference>
<evidence type="ECO:0000256" key="2">
    <source>
        <dbReference type="ARBA" id="ARBA00022723"/>
    </source>
</evidence>
<feature type="region of interest" description="Disordered" evidence="5">
    <location>
        <begin position="28"/>
        <end position="55"/>
    </location>
</feature>
<dbReference type="PANTHER" id="PTHR30600:SF9">
    <property type="entry name" value="BLR7738 PROTEIN"/>
    <property type="match status" value="1"/>
</dbReference>
<evidence type="ECO:0000313" key="9">
    <source>
        <dbReference type="Proteomes" id="UP001479606"/>
    </source>
</evidence>
<evidence type="ECO:0000256" key="6">
    <source>
        <dbReference type="SAM" id="SignalP"/>
    </source>
</evidence>
<dbReference type="EMBL" id="JBCEVZ010000014">
    <property type="protein sequence ID" value="MEL5994157.1"/>
    <property type="molecule type" value="Genomic_DNA"/>
</dbReference>
<keyword evidence="6" id="KW-0732">Signal</keyword>
<dbReference type="InterPro" id="IPR051395">
    <property type="entry name" value="Cytochrome_c_Peroxidase/MauG"/>
</dbReference>
<dbReference type="Gene3D" id="1.10.760.10">
    <property type="entry name" value="Cytochrome c-like domain"/>
    <property type="match status" value="1"/>
</dbReference>
<organism evidence="8 9">
    <name type="scientific">Hymenobacter segetis</name>
    <dbReference type="NCBI Taxonomy" id="2025509"/>
    <lineage>
        <taxon>Bacteria</taxon>
        <taxon>Pseudomonadati</taxon>
        <taxon>Bacteroidota</taxon>
        <taxon>Cytophagia</taxon>
        <taxon>Cytophagales</taxon>
        <taxon>Hymenobacteraceae</taxon>
        <taxon>Hymenobacter</taxon>
    </lineage>
</organism>
<dbReference type="InterPro" id="IPR036909">
    <property type="entry name" value="Cyt_c-like_dom_sf"/>
</dbReference>
<feature type="domain" description="Cytochrome c" evidence="7">
    <location>
        <begin position="391"/>
        <end position="529"/>
    </location>
</feature>
<keyword evidence="3 4" id="KW-0408">Iron</keyword>
<reference evidence="8 9" key="1">
    <citation type="journal article" date="2018" name="Arch. Microbiol.">
        <title>Hymenobacter segetis sp. nov., isolated from soil.</title>
        <authorList>
            <person name="Ten L.N."/>
            <person name="Lim S.J."/>
            <person name="Kim B.O."/>
            <person name="Kang I.K."/>
            <person name="Jung H.Y."/>
        </authorList>
    </citation>
    <scope>NUCLEOTIDE SEQUENCE [LARGE SCALE GENOMIC DNA]</scope>
    <source>
        <strain evidence="8 9">S7-3-11</strain>
    </source>
</reference>
<feature type="compositionally biased region" description="Low complexity" evidence="5">
    <location>
        <begin position="28"/>
        <end position="52"/>
    </location>
</feature>